<dbReference type="SUPFAM" id="SSF53335">
    <property type="entry name" value="S-adenosyl-L-methionine-dependent methyltransferases"/>
    <property type="match status" value="1"/>
</dbReference>
<evidence type="ECO:0000259" key="1">
    <source>
        <dbReference type="Pfam" id="PF08241"/>
    </source>
</evidence>
<dbReference type="GO" id="GO:0008757">
    <property type="term" value="F:S-adenosylmethionine-dependent methyltransferase activity"/>
    <property type="evidence" value="ECO:0007669"/>
    <property type="project" value="InterPro"/>
</dbReference>
<dbReference type="InterPro" id="IPR029063">
    <property type="entry name" value="SAM-dependent_MTases_sf"/>
</dbReference>
<evidence type="ECO:0000313" key="2">
    <source>
        <dbReference type="EMBL" id="KKQ97159.1"/>
    </source>
</evidence>
<dbReference type="InterPro" id="IPR013216">
    <property type="entry name" value="Methyltransf_11"/>
</dbReference>
<gene>
    <name evidence="2" type="ORF">UT23_C0017G0020</name>
</gene>
<dbReference type="GO" id="GO:0032259">
    <property type="term" value="P:methylation"/>
    <property type="evidence" value="ECO:0007669"/>
    <property type="project" value="UniProtKB-KW"/>
</dbReference>
<dbReference type="Gene3D" id="3.40.50.150">
    <property type="entry name" value="Vaccinia Virus protein VP39"/>
    <property type="match status" value="1"/>
</dbReference>
<dbReference type="AlphaFoldDB" id="A0A0G0PGC8"/>
<proteinExistence type="predicted"/>
<accession>A0A0G0PGC8</accession>
<reference evidence="2 3" key="1">
    <citation type="journal article" date="2015" name="Nature">
        <title>rRNA introns, odd ribosomes, and small enigmatic genomes across a large radiation of phyla.</title>
        <authorList>
            <person name="Brown C.T."/>
            <person name="Hug L.A."/>
            <person name="Thomas B.C."/>
            <person name="Sharon I."/>
            <person name="Castelle C.J."/>
            <person name="Singh A."/>
            <person name="Wilkins M.J."/>
            <person name="Williams K.H."/>
            <person name="Banfield J.F."/>
        </authorList>
    </citation>
    <scope>NUCLEOTIDE SEQUENCE [LARGE SCALE GENOMIC DNA]</scope>
</reference>
<evidence type="ECO:0000313" key="3">
    <source>
        <dbReference type="Proteomes" id="UP000034325"/>
    </source>
</evidence>
<dbReference type="Proteomes" id="UP000034325">
    <property type="component" value="Unassembled WGS sequence"/>
</dbReference>
<organism evidence="2 3">
    <name type="scientific">Candidatus Woesebacteria bacterium GW2011_GWA1_39_12</name>
    <dbReference type="NCBI Taxonomy" id="1618549"/>
    <lineage>
        <taxon>Bacteria</taxon>
        <taxon>Candidatus Woeseibacteriota</taxon>
    </lineage>
</organism>
<keyword evidence="2" id="KW-0808">Transferase</keyword>
<keyword evidence="2" id="KW-0489">Methyltransferase</keyword>
<name>A0A0G0PGC8_9BACT</name>
<dbReference type="Pfam" id="PF08241">
    <property type="entry name" value="Methyltransf_11"/>
    <property type="match status" value="1"/>
</dbReference>
<dbReference type="CDD" id="cd02440">
    <property type="entry name" value="AdoMet_MTases"/>
    <property type="match status" value="1"/>
</dbReference>
<feature type="domain" description="Methyltransferase type 11" evidence="1">
    <location>
        <begin position="44"/>
        <end position="121"/>
    </location>
</feature>
<comment type="caution">
    <text evidence="2">The sequence shown here is derived from an EMBL/GenBank/DDBJ whole genome shotgun (WGS) entry which is preliminary data.</text>
</comment>
<protein>
    <submittedName>
        <fullName evidence="2">Methyltransferase type 11</fullName>
    </submittedName>
</protein>
<dbReference type="EMBL" id="LBWA01000017">
    <property type="protein sequence ID" value="KKQ97159.1"/>
    <property type="molecule type" value="Genomic_DNA"/>
</dbReference>
<sequence>MSSPFYLLEKISFTRKIMEDEYKKRAKQIVKRISPFIDKKEKILDIGTGTGFVAKGIMEAKNKNITCIDVRLNPLCKSIPVIIYDGKKLPFPDESFDTSLLIAVLHHCKKPLSVLDEAIRVSSKRIIIMEDLFESPVEKWLTLIEDSIVNWEFKGHPHSNKTEAGWFNVFKNRKFNVLHFEKFRLICAGFPFRLGIFVLEKKKAKSNMRQYARE</sequence>